<protein>
    <recommendedName>
        <fullName evidence="4">DUF1499 domain-containing protein</fullName>
    </recommendedName>
</protein>
<proteinExistence type="predicted"/>
<evidence type="ECO:0000313" key="3">
    <source>
        <dbReference type="EMBL" id="CAD9827768.1"/>
    </source>
</evidence>
<feature type="chain" id="PRO_5030951257" description="DUF1499 domain-containing protein" evidence="2">
    <location>
        <begin position="26"/>
        <end position="280"/>
    </location>
</feature>
<organism evidence="3">
    <name type="scientific">Attheya septentrionalis</name>
    <dbReference type="NCBI Taxonomy" id="420275"/>
    <lineage>
        <taxon>Eukaryota</taxon>
        <taxon>Sar</taxon>
        <taxon>Stramenopiles</taxon>
        <taxon>Ochrophyta</taxon>
        <taxon>Bacillariophyta</taxon>
        <taxon>Coscinodiscophyceae</taxon>
        <taxon>Chaetocerotophycidae</taxon>
        <taxon>Chaetocerotales</taxon>
        <taxon>Attheyaceae</taxon>
        <taxon>Attheya</taxon>
    </lineage>
</organism>
<evidence type="ECO:0000256" key="2">
    <source>
        <dbReference type="SAM" id="SignalP"/>
    </source>
</evidence>
<evidence type="ECO:0000256" key="1">
    <source>
        <dbReference type="SAM" id="MobiDB-lite"/>
    </source>
</evidence>
<gene>
    <name evidence="3" type="ORF">ASEP1449_LOCUS19602</name>
</gene>
<reference evidence="3" key="1">
    <citation type="submission" date="2021-01" db="EMBL/GenBank/DDBJ databases">
        <authorList>
            <person name="Corre E."/>
            <person name="Pelletier E."/>
            <person name="Niang G."/>
            <person name="Scheremetjew M."/>
            <person name="Finn R."/>
            <person name="Kale V."/>
            <person name="Holt S."/>
            <person name="Cochrane G."/>
            <person name="Meng A."/>
            <person name="Brown T."/>
            <person name="Cohen L."/>
        </authorList>
    </citation>
    <scope>NUCLEOTIDE SEQUENCE</scope>
    <source>
        <strain evidence="3">CCMP2084</strain>
    </source>
</reference>
<dbReference type="PANTHER" id="PTHR34801:SF6">
    <property type="entry name" value="SLL1620 PROTEIN"/>
    <property type="match status" value="1"/>
</dbReference>
<dbReference type="PANTHER" id="PTHR34801">
    <property type="entry name" value="EXPRESSED PROTEIN"/>
    <property type="match status" value="1"/>
</dbReference>
<feature type="signal peptide" evidence="2">
    <location>
        <begin position="1"/>
        <end position="25"/>
    </location>
</feature>
<evidence type="ECO:0008006" key="4">
    <source>
        <dbReference type="Google" id="ProtNLM"/>
    </source>
</evidence>
<accession>A0A7S2XUA8</accession>
<keyword evidence="2" id="KW-0732">Signal</keyword>
<dbReference type="AlphaFoldDB" id="A0A7S2XUA8"/>
<dbReference type="Pfam" id="PF07386">
    <property type="entry name" value="DUF1499"/>
    <property type="match status" value="1"/>
</dbReference>
<dbReference type="InterPro" id="IPR010865">
    <property type="entry name" value="DUF1499"/>
</dbReference>
<dbReference type="EMBL" id="HBHQ01028882">
    <property type="protein sequence ID" value="CAD9827768.1"/>
    <property type="molecule type" value="Transcribed_RNA"/>
</dbReference>
<sequence>MSYRCQLALTLAISFLLRAVQCTQAFIPTTTFPSPSIRSNADPRVCLKQSVKSEDQTASDHSKSRRDAIFLTLSTLSIFGINSQAVNAFPNKIGDKYDDRPKRKGPQPNDLGVSTRKDIVGEEYLGLKNCGSAPNCFCSTDSIEDDPEHNIPSWVWPEKYANDQEKAFTELEEVINSYEPGQGMIDGGGFKVIKSDPKAGYLYAQFQSYKNGYIDDFELAYLGGDRVVNIRSSSRVGYLDFGVNAKRVNYIANILKAKGWNAPGVDFASHQDYAIQNQVQ</sequence>
<name>A0A7S2XUA8_9STRA</name>
<feature type="region of interest" description="Disordered" evidence="1">
    <location>
        <begin position="92"/>
        <end position="115"/>
    </location>
</feature>